<evidence type="ECO:0000313" key="6">
    <source>
        <dbReference type="WormBase" id="T23G4.5"/>
    </source>
</evidence>
<gene>
    <name evidence="4 6" type="primary">srlf-26</name>
    <name evidence="4" type="ORF">CELE_T23G4.5</name>
    <name evidence="6" type="ORF">T23G4.5</name>
</gene>
<accession>O18128</accession>
<protein>
    <submittedName>
        <fullName evidence="4">SXP/RAL-2 family protein Ani s 5-like cation-binding domain-containing protein</fullName>
    </submittedName>
</protein>
<dbReference type="GeneID" id="188815"/>
<dbReference type="RefSeq" id="NP_502644.1">
    <property type="nucleotide sequence ID" value="NM_070243.2"/>
</dbReference>
<dbReference type="HOGENOM" id="CLU_084863_1_0_1"/>
<keyword evidence="2" id="KW-0732">Signal</keyword>
<evidence type="ECO:0000259" key="3">
    <source>
        <dbReference type="Pfam" id="PF02520"/>
    </source>
</evidence>
<evidence type="ECO:0000313" key="5">
    <source>
        <dbReference type="Proteomes" id="UP000001940"/>
    </source>
</evidence>
<dbReference type="Bgee" id="WBGene00011961">
    <property type="expression patterns" value="Expressed in adult organism"/>
</dbReference>
<dbReference type="PeptideAtlas" id="O18128"/>
<dbReference type="WormBase" id="T23G4.5">
    <property type="protein sequence ID" value="CE16457"/>
    <property type="gene ID" value="WBGene00011961"/>
    <property type="gene designation" value="srlf-26"/>
</dbReference>
<proteinExistence type="predicted"/>
<feature type="compositionally biased region" description="Basic residues" evidence="1">
    <location>
        <begin position="160"/>
        <end position="181"/>
    </location>
</feature>
<dbReference type="PANTHER" id="PTHR21593:SF4">
    <property type="entry name" value="SXP_RAL-2 FAMILY PROTEIN ANI S 5-LIKE CATION-BINDING DOMAIN-CONTAINING PROTEIN"/>
    <property type="match status" value="1"/>
</dbReference>
<dbReference type="KEGG" id="cel:CELE_T23G4.5"/>
<dbReference type="Pfam" id="PF02520">
    <property type="entry name" value="ANIS5_cation-bd"/>
    <property type="match status" value="1"/>
</dbReference>
<feature type="region of interest" description="Disordered" evidence="1">
    <location>
        <begin position="160"/>
        <end position="191"/>
    </location>
</feature>
<dbReference type="AGR" id="WB:WBGene00011961"/>
<dbReference type="InterPro" id="IPR003677">
    <property type="entry name" value="ANIS5_cation-bd"/>
</dbReference>
<dbReference type="UCSC" id="T23G4.5">
    <property type="organism name" value="c. elegans"/>
</dbReference>
<feature type="compositionally biased region" description="Basic and acidic residues" evidence="1">
    <location>
        <begin position="182"/>
        <end position="191"/>
    </location>
</feature>
<dbReference type="STRING" id="6239.T23G4.5.1"/>
<reference evidence="4 5" key="1">
    <citation type="journal article" date="1998" name="Science">
        <title>Genome sequence of the nematode C. elegans: a platform for investigating biology.</title>
        <authorList>
            <consortium name="The C. elegans sequencing consortium"/>
            <person name="Sulson J.E."/>
            <person name="Waterston R."/>
        </authorList>
    </citation>
    <scope>NUCLEOTIDE SEQUENCE [LARGE SCALE GENOMIC DNA]</scope>
    <source>
        <strain evidence="4 5">Bristol N2</strain>
    </source>
</reference>
<dbReference type="CTD" id="188815"/>
<dbReference type="InterPro" id="IPR052823">
    <property type="entry name" value="SXP/RAL-2_related"/>
</dbReference>
<evidence type="ECO:0000256" key="2">
    <source>
        <dbReference type="SAM" id="SignalP"/>
    </source>
</evidence>
<organism evidence="4 5">
    <name type="scientific">Caenorhabditis elegans</name>
    <dbReference type="NCBI Taxonomy" id="6239"/>
    <lineage>
        <taxon>Eukaryota</taxon>
        <taxon>Metazoa</taxon>
        <taxon>Ecdysozoa</taxon>
        <taxon>Nematoda</taxon>
        <taxon>Chromadorea</taxon>
        <taxon>Rhabditida</taxon>
        <taxon>Rhabditina</taxon>
        <taxon>Rhabditomorpha</taxon>
        <taxon>Rhabditoidea</taxon>
        <taxon>Rhabditidae</taxon>
        <taxon>Peloderinae</taxon>
        <taxon>Caenorhabditis</taxon>
    </lineage>
</organism>
<keyword evidence="5" id="KW-1185">Reference proteome</keyword>
<dbReference type="PaxDb" id="6239-T23G4.5"/>
<dbReference type="PhylomeDB" id="O18128"/>
<name>O18128_CAEEL</name>
<feature type="domain" description="SXP/RAL-2 family protein Ani s 5-like cation-binding" evidence="3">
    <location>
        <begin position="51"/>
        <end position="157"/>
    </location>
</feature>
<dbReference type="AlphaFoldDB" id="O18128"/>
<dbReference type="EMBL" id="BX284604">
    <property type="protein sequence ID" value="CAB05285.1"/>
    <property type="molecule type" value="Genomic_DNA"/>
</dbReference>
<dbReference type="PIR" id="T25201">
    <property type="entry name" value="T25201"/>
</dbReference>
<feature type="chain" id="PRO_5004157465" evidence="2">
    <location>
        <begin position="19"/>
        <end position="191"/>
    </location>
</feature>
<dbReference type="eggNOG" id="ENOG502TG4N">
    <property type="taxonomic scope" value="Eukaryota"/>
</dbReference>
<feature type="signal peptide" evidence="2">
    <location>
        <begin position="1"/>
        <end position="18"/>
    </location>
</feature>
<dbReference type="Proteomes" id="UP000001940">
    <property type="component" value="Chromosome IV"/>
</dbReference>
<dbReference type="IntAct" id="O18128">
    <property type="interactions" value="1"/>
</dbReference>
<evidence type="ECO:0000256" key="1">
    <source>
        <dbReference type="SAM" id="MobiDB-lite"/>
    </source>
</evidence>
<dbReference type="SMR" id="O18128"/>
<dbReference type="InParanoid" id="O18128"/>
<dbReference type="PANTHER" id="PTHR21593">
    <property type="entry name" value="PRION-LIKE- Q/N-RICH -DOMAIN-BEARING PROTEIN PROTEIN"/>
    <property type="match status" value="1"/>
</dbReference>
<sequence length="191" mass="20581">MARSLVFIAIALIAVVSAGPGDKDQPKPDHKKGPGGFHHFFPKFFGNVSEEGKKEIGALFKNQDLTLAEVDTKIAALAEKYGVAAAYKEHKAKEATNEAEAKKKTASVISNLSAVSAKLTAIHDNKSLTRKAQREAIAALRKEHEAEVAALDFIGKRSHGFGKHHGRHGKGNGKFFGKRGGNKMERKTAAQ</sequence>
<evidence type="ECO:0000313" key="4">
    <source>
        <dbReference type="EMBL" id="CAB05285.1"/>
    </source>
</evidence>